<dbReference type="InParanoid" id="K3W7R8"/>
<feature type="domain" description="TAFII28-like protein" evidence="6">
    <location>
        <begin position="16"/>
        <end position="65"/>
    </location>
</feature>
<evidence type="ECO:0000313" key="7">
    <source>
        <dbReference type="EnsemblProtists" id="PYU1_T001009"/>
    </source>
</evidence>
<dbReference type="HOGENOM" id="CLU_2547597_0_0_1"/>
<dbReference type="PANTHER" id="PTHR13218:SF8">
    <property type="entry name" value="TRANSCRIPTION INITIATION FACTOR TFIID SUBUNIT 11"/>
    <property type="match status" value="1"/>
</dbReference>
<reference evidence="8" key="1">
    <citation type="journal article" date="2010" name="Genome Biol.">
        <title>Genome sequence of the necrotrophic plant pathogen Pythium ultimum reveals original pathogenicity mechanisms and effector repertoire.</title>
        <authorList>
            <person name="Levesque C.A."/>
            <person name="Brouwer H."/>
            <person name="Cano L."/>
            <person name="Hamilton J.P."/>
            <person name="Holt C."/>
            <person name="Huitema E."/>
            <person name="Raffaele S."/>
            <person name="Robideau G.P."/>
            <person name="Thines M."/>
            <person name="Win J."/>
            <person name="Zerillo M.M."/>
            <person name="Beakes G.W."/>
            <person name="Boore J.L."/>
            <person name="Busam D."/>
            <person name="Dumas B."/>
            <person name="Ferriera S."/>
            <person name="Fuerstenberg S.I."/>
            <person name="Gachon C.M."/>
            <person name="Gaulin E."/>
            <person name="Govers F."/>
            <person name="Grenville-Briggs L."/>
            <person name="Horner N."/>
            <person name="Hostetler J."/>
            <person name="Jiang R.H."/>
            <person name="Johnson J."/>
            <person name="Krajaejun T."/>
            <person name="Lin H."/>
            <person name="Meijer H.J."/>
            <person name="Moore B."/>
            <person name="Morris P."/>
            <person name="Phuntmart V."/>
            <person name="Puiu D."/>
            <person name="Shetty J."/>
            <person name="Stajich J.E."/>
            <person name="Tripathy S."/>
            <person name="Wawra S."/>
            <person name="van West P."/>
            <person name="Whitty B.R."/>
            <person name="Coutinho P.M."/>
            <person name="Henrissat B."/>
            <person name="Martin F."/>
            <person name="Thomas P.D."/>
            <person name="Tyler B.M."/>
            <person name="De Vries R.P."/>
            <person name="Kamoun S."/>
            <person name="Yandell M."/>
            <person name="Tisserat N."/>
            <person name="Buell C.R."/>
        </authorList>
    </citation>
    <scope>NUCLEOTIDE SEQUENCE</scope>
    <source>
        <strain evidence="8">DAOM:BR144</strain>
    </source>
</reference>
<dbReference type="InterPro" id="IPR006809">
    <property type="entry name" value="TAFII28_dom"/>
</dbReference>
<evidence type="ECO:0000256" key="4">
    <source>
        <dbReference type="ARBA" id="ARBA00023163"/>
    </source>
</evidence>
<dbReference type="GO" id="GO:0016251">
    <property type="term" value="F:RNA polymerase II general transcription initiation factor activity"/>
    <property type="evidence" value="ECO:0007669"/>
    <property type="project" value="TreeGrafter"/>
</dbReference>
<dbReference type="CDD" id="cd08048">
    <property type="entry name" value="HFD_TAF11"/>
    <property type="match status" value="1"/>
</dbReference>
<comment type="subcellular location">
    <subcellularLocation>
        <location evidence="1">Nucleus</location>
    </subcellularLocation>
</comment>
<reference evidence="8" key="2">
    <citation type="submission" date="2010-04" db="EMBL/GenBank/DDBJ databases">
        <authorList>
            <person name="Buell R."/>
            <person name="Hamilton J."/>
            <person name="Hostetler J."/>
        </authorList>
    </citation>
    <scope>NUCLEOTIDE SEQUENCE [LARGE SCALE GENOMIC DNA]</scope>
    <source>
        <strain evidence="8">DAOM:BR144</strain>
    </source>
</reference>
<protein>
    <recommendedName>
        <fullName evidence="6">TAFII28-like protein domain-containing protein</fullName>
    </recommendedName>
</protein>
<dbReference type="STRING" id="431595.K3W7R8"/>
<dbReference type="Gene3D" id="1.10.20.10">
    <property type="entry name" value="Histone, subunit A"/>
    <property type="match status" value="1"/>
</dbReference>
<proteinExistence type="inferred from homology"/>
<accession>K3W7R8</accession>
<comment type="similarity">
    <text evidence="2">Belongs to the TAF11 family.</text>
</comment>
<dbReference type="GO" id="GO:0051123">
    <property type="term" value="P:RNA polymerase II preinitiation complex assembly"/>
    <property type="evidence" value="ECO:0007669"/>
    <property type="project" value="InterPro"/>
</dbReference>
<dbReference type="InterPro" id="IPR009072">
    <property type="entry name" value="Histone-fold"/>
</dbReference>
<dbReference type="PANTHER" id="PTHR13218">
    <property type="entry name" value="TRANSCRIPTION INITIATION FACTOR TFIID SUBUNIT 11-RELATED"/>
    <property type="match status" value="1"/>
</dbReference>
<keyword evidence="3" id="KW-0805">Transcription regulation</keyword>
<reference evidence="7" key="3">
    <citation type="submission" date="2015-02" db="UniProtKB">
        <authorList>
            <consortium name="EnsemblProtists"/>
        </authorList>
    </citation>
    <scope>IDENTIFICATION</scope>
    <source>
        <strain evidence="7">DAOM BR144</strain>
    </source>
</reference>
<name>K3W7R8_GLOUD</name>
<organism evidence="7 8">
    <name type="scientific">Globisporangium ultimum (strain ATCC 200006 / CBS 805.95 / DAOM BR144)</name>
    <name type="common">Pythium ultimum</name>
    <dbReference type="NCBI Taxonomy" id="431595"/>
    <lineage>
        <taxon>Eukaryota</taxon>
        <taxon>Sar</taxon>
        <taxon>Stramenopiles</taxon>
        <taxon>Oomycota</taxon>
        <taxon>Peronosporomycetes</taxon>
        <taxon>Pythiales</taxon>
        <taxon>Pythiaceae</taxon>
        <taxon>Globisporangium</taxon>
    </lineage>
</organism>
<dbReference type="AlphaFoldDB" id="K3W7R8"/>
<dbReference type="SUPFAM" id="SSF47113">
    <property type="entry name" value="Histone-fold"/>
    <property type="match status" value="1"/>
</dbReference>
<evidence type="ECO:0000256" key="3">
    <source>
        <dbReference type="ARBA" id="ARBA00023015"/>
    </source>
</evidence>
<dbReference type="Pfam" id="PF04719">
    <property type="entry name" value="TAFII28"/>
    <property type="match status" value="1"/>
</dbReference>
<dbReference type="eggNOG" id="KOG3219">
    <property type="taxonomic scope" value="Eukaryota"/>
</dbReference>
<evidence type="ECO:0000256" key="5">
    <source>
        <dbReference type="ARBA" id="ARBA00023242"/>
    </source>
</evidence>
<evidence type="ECO:0000256" key="2">
    <source>
        <dbReference type="ARBA" id="ARBA00009788"/>
    </source>
</evidence>
<dbReference type="OMA" id="IHECSAS"/>
<dbReference type="VEuPathDB" id="FungiDB:PYU1_G001009"/>
<dbReference type="GO" id="GO:0046982">
    <property type="term" value="F:protein heterodimerization activity"/>
    <property type="evidence" value="ECO:0007669"/>
    <property type="project" value="InterPro"/>
</dbReference>
<dbReference type="Proteomes" id="UP000019132">
    <property type="component" value="Unassembled WGS sequence"/>
</dbReference>
<keyword evidence="5" id="KW-0539">Nucleus</keyword>
<sequence>MAKVIQECSAADRKVPSVNNVMAIVMAGMTKVFVGELTAEARRIMDKHGETGPIRPRHLREAHRKYYARRPLARGRNLRRLFR</sequence>
<dbReference type="EMBL" id="GL376620">
    <property type="status" value="NOT_ANNOTATED_CDS"/>
    <property type="molecule type" value="Genomic_DNA"/>
</dbReference>
<keyword evidence="4" id="KW-0804">Transcription</keyword>
<dbReference type="GO" id="GO:0005669">
    <property type="term" value="C:transcription factor TFIID complex"/>
    <property type="evidence" value="ECO:0007669"/>
    <property type="project" value="InterPro"/>
</dbReference>
<keyword evidence="8" id="KW-1185">Reference proteome</keyword>
<dbReference type="InterPro" id="IPR045127">
    <property type="entry name" value="TAF11-like"/>
</dbReference>
<evidence type="ECO:0000259" key="6">
    <source>
        <dbReference type="Pfam" id="PF04719"/>
    </source>
</evidence>
<evidence type="ECO:0000313" key="8">
    <source>
        <dbReference type="Proteomes" id="UP000019132"/>
    </source>
</evidence>
<dbReference type="EnsemblProtists" id="PYU1_T001009">
    <property type="protein sequence ID" value="PYU1_T001009"/>
    <property type="gene ID" value="PYU1_G001009"/>
</dbReference>
<evidence type="ECO:0000256" key="1">
    <source>
        <dbReference type="ARBA" id="ARBA00004123"/>
    </source>
</evidence>